<sequence length="79" mass="8192">MGLEALEIVTSLISKIGTLNLSGALALVGLALIGVTVLAYIIYGLIKLGKWVTSLRAKEFSLFLLGVGVVLVVAALILP</sequence>
<reference evidence="2 3" key="1">
    <citation type="journal article" date="2018" name="Syst. Appl. Microbiol.">
        <title>A new symbiotic nanoarchaeote (Candidatus Nanoclepta minutus) and its host (Zestosphaera tikiterensis gen. nov., sp. nov.) from a New Zealand hot spring.</title>
        <authorList>
            <person name="St John E."/>
            <person name="Liu Y."/>
            <person name="Podar M."/>
            <person name="Stott M.B."/>
            <person name="Meneghin J."/>
            <person name="Chen Z."/>
            <person name="Lagutin K."/>
            <person name="Mitchell K."/>
            <person name="Reysenbach A.L."/>
        </authorList>
    </citation>
    <scope>NUCLEOTIDE SEQUENCE [LARGE SCALE GENOMIC DNA]</scope>
    <source>
        <strain evidence="2">NZ3</strain>
    </source>
</reference>
<protein>
    <submittedName>
        <fullName evidence="2">Uncharacterized protein</fullName>
    </submittedName>
</protein>
<evidence type="ECO:0000313" key="2">
    <source>
        <dbReference type="EMBL" id="PUA32871.1"/>
    </source>
</evidence>
<organism evidence="2 3">
    <name type="scientific">Zestosphaera tikiterensis</name>
    <dbReference type="NCBI Taxonomy" id="1973259"/>
    <lineage>
        <taxon>Archaea</taxon>
        <taxon>Thermoproteota</taxon>
        <taxon>Thermoprotei</taxon>
        <taxon>Desulfurococcales</taxon>
        <taxon>Desulfurococcaceae</taxon>
        <taxon>Zestosphaera</taxon>
    </lineage>
</organism>
<keyword evidence="1" id="KW-0472">Membrane</keyword>
<dbReference type="EMBL" id="NBVN01000003">
    <property type="protein sequence ID" value="PUA32871.1"/>
    <property type="molecule type" value="Genomic_DNA"/>
</dbReference>
<evidence type="ECO:0000256" key="1">
    <source>
        <dbReference type="SAM" id="Phobius"/>
    </source>
</evidence>
<evidence type="ECO:0000313" key="3">
    <source>
        <dbReference type="Proteomes" id="UP000244093"/>
    </source>
</evidence>
<comment type="caution">
    <text evidence="2">The sequence shown here is derived from an EMBL/GenBank/DDBJ whole genome shotgun (WGS) entry which is preliminary data.</text>
</comment>
<proteinExistence type="predicted"/>
<keyword evidence="1" id="KW-0812">Transmembrane</keyword>
<dbReference type="Proteomes" id="UP000244093">
    <property type="component" value="Unassembled WGS sequence"/>
</dbReference>
<feature type="transmembrane region" description="Helical" evidence="1">
    <location>
        <begin position="60"/>
        <end position="78"/>
    </location>
</feature>
<dbReference type="AlphaFoldDB" id="A0A2R7Y5Q1"/>
<feature type="transmembrane region" description="Helical" evidence="1">
    <location>
        <begin position="24"/>
        <end position="48"/>
    </location>
</feature>
<accession>A0A2R7Y5Q1</accession>
<keyword evidence="1" id="KW-1133">Transmembrane helix</keyword>
<gene>
    <name evidence="2" type="ORF">B7O98_05405</name>
</gene>
<name>A0A2R7Y5Q1_9CREN</name>